<organism evidence="10 11">
    <name type="scientific">Catenibacillus scindens</name>
    <dbReference type="NCBI Taxonomy" id="673271"/>
    <lineage>
        <taxon>Bacteria</taxon>
        <taxon>Bacillati</taxon>
        <taxon>Bacillota</taxon>
        <taxon>Clostridia</taxon>
        <taxon>Lachnospirales</taxon>
        <taxon>Lachnospiraceae</taxon>
        <taxon>Catenibacillus</taxon>
    </lineage>
</organism>
<evidence type="ECO:0000256" key="8">
    <source>
        <dbReference type="SAM" id="Phobius"/>
    </source>
</evidence>
<comment type="similarity">
    <text evidence="7">Belongs to the ThrE exporter (TC 2.A.79) family.</text>
</comment>
<dbReference type="AlphaFoldDB" id="A0A7W8M5E9"/>
<feature type="transmembrane region" description="Helical" evidence="8">
    <location>
        <begin position="118"/>
        <end position="144"/>
    </location>
</feature>
<evidence type="ECO:0000256" key="3">
    <source>
        <dbReference type="ARBA" id="ARBA00022519"/>
    </source>
</evidence>
<dbReference type="EMBL" id="JACHFW010000004">
    <property type="protein sequence ID" value="MBB5264266.1"/>
    <property type="molecule type" value="Genomic_DNA"/>
</dbReference>
<dbReference type="PANTHER" id="PTHR34390">
    <property type="entry name" value="UPF0442 PROTEIN YJJB-RELATED"/>
    <property type="match status" value="1"/>
</dbReference>
<evidence type="ECO:0000259" key="9">
    <source>
        <dbReference type="Pfam" id="PF12821"/>
    </source>
</evidence>
<dbReference type="InterPro" id="IPR050539">
    <property type="entry name" value="ThrE_Dicarb/AminoAcid_Exp"/>
</dbReference>
<dbReference type="PANTHER" id="PTHR34390:SF1">
    <property type="entry name" value="SUCCINATE TRANSPORTER SUBUNIT YJJB-RELATED"/>
    <property type="match status" value="1"/>
</dbReference>
<evidence type="ECO:0000313" key="11">
    <source>
        <dbReference type="Proteomes" id="UP000543642"/>
    </source>
</evidence>
<sequence>MLLIQFVVAFFATAAFSVIFNIPKNQWFFAGFTGGAGWVIYWWLSGQRGVVVATFIAVVVITLLSRIFAIVRKAPVTIFLVSGIFPLVPGVGIYYTSYYLIMNELAMAGEKGMETLKIAVAITLGIMCVLLIPQKVIAIPDIYVQRYLKKKKRR</sequence>
<dbReference type="InterPro" id="IPR024528">
    <property type="entry name" value="ThrE_2"/>
</dbReference>
<dbReference type="RefSeq" id="WP_243164676.1">
    <property type="nucleotide sequence ID" value="NZ_JACHFW010000004.1"/>
</dbReference>
<comment type="caution">
    <text evidence="10">The sequence shown here is derived from an EMBL/GenBank/DDBJ whole genome shotgun (WGS) entry which is preliminary data.</text>
</comment>
<evidence type="ECO:0000313" key="10">
    <source>
        <dbReference type="EMBL" id="MBB5264266.1"/>
    </source>
</evidence>
<evidence type="ECO:0000256" key="2">
    <source>
        <dbReference type="ARBA" id="ARBA00022475"/>
    </source>
</evidence>
<keyword evidence="11" id="KW-1185">Reference proteome</keyword>
<dbReference type="Proteomes" id="UP000543642">
    <property type="component" value="Unassembled WGS sequence"/>
</dbReference>
<feature type="transmembrane region" description="Helical" evidence="8">
    <location>
        <begin position="27"/>
        <end position="44"/>
    </location>
</feature>
<keyword evidence="2" id="KW-1003">Cell membrane</keyword>
<dbReference type="GO" id="GO:0005886">
    <property type="term" value="C:plasma membrane"/>
    <property type="evidence" value="ECO:0007669"/>
    <property type="project" value="UniProtKB-SubCell"/>
</dbReference>
<evidence type="ECO:0000256" key="7">
    <source>
        <dbReference type="ARBA" id="ARBA00034125"/>
    </source>
</evidence>
<protein>
    <submittedName>
        <fullName evidence="10">Uncharacterized membrane protein YjjB (DUF3815 family)</fullName>
    </submittedName>
</protein>
<evidence type="ECO:0000256" key="5">
    <source>
        <dbReference type="ARBA" id="ARBA00022989"/>
    </source>
</evidence>
<name>A0A7W8M5E9_9FIRM</name>
<dbReference type="Pfam" id="PF12821">
    <property type="entry name" value="ThrE_2"/>
    <property type="match status" value="1"/>
</dbReference>
<feature type="transmembrane region" description="Helical" evidence="8">
    <location>
        <begin position="50"/>
        <end position="69"/>
    </location>
</feature>
<gene>
    <name evidence="10" type="ORF">HNP82_001377</name>
</gene>
<feature type="transmembrane region" description="Helical" evidence="8">
    <location>
        <begin position="76"/>
        <end position="98"/>
    </location>
</feature>
<dbReference type="GO" id="GO:0015744">
    <property type="term" value="P:succinate transport"/>
    <property type="evidence" value="ECO:0007669"/>
    <property type="project" value="TreeGrafter"/>
</dbReference>
<evidence type="ECO:0000256" key="4">
    <source>
        <dbReference type="ARBA" id="ARBA00022692"/>
    </source>
</evidence>
<feature type="domain" description="Threonine/Serine exporter ThrE" evidence="9">
    <location>
        <begin position="5"/>
        <end position="131"/>
    </location>
</feature>
<keyword evidence="6 8" id="KW-0472">Membrane</keyword>
<keyword evidence="4 8" id="KW-0812">Transmembrane</keyword>
<proteinExistence type="inferred from homology"/>
<comment type="subcellular location">
    <subcellularLocation>
        <location evidence="1">Cell membrane</location>
        <topology evidence="1">Multi-pass membrane protein</topology>
    </subcellularLocation>
</comment>
<evidence type="ECO:0000256" key="1">
    <source>
        <dbReference type="ARBA" id="ARBA00004651"/>
    </source>
</evidence>
<keyword evidence="3" id="KW-0997">Cell inner membrane</keyword>
<reference evidence="10 11" key="1">
    <citation type="submission" date="2020-08" db="EMBL/GenBank/DDBJ databases">
        <title>Genomic Encyclopedia of Type Strains, Phase IV (KMG-IV): sequencing the most valuable type-strain genomes for metagenomic binning, comparative biology and taxonomic classification.</title>
        <authorList>
            <person name="Goeker M."/>
        </authorList>
    </citation>
    <scope>NUCLEOTIDE SEQUENCE [LARGE SCALE GENOMIC DNA]</scope>
    <source>
        <strain evidence="10 11">DSM 106146</strain>
    </source>
</reference>
<feature type="transmembrane region" description="Helical" evidence="8">
    <location>
        <begin position="6"/>
        <end position="22"/>
    </location>
</feature>
<evidence type="ECO:0000256" key="6">
    <source>
        <dbReference type="ARBA" id="ARBA00023136"/>
    </source>
</evidence>
<accession>A0A7W8M5E9</accession>
<keyword evidence="5 8" id="KW-1133">Transmembrane helix</keyword>